<organism evidence="13 14">
    <name type="scientific">Rosa chinensis</name>
    <name type="common">China rose</name>
    <dbReference type="NCBI Taxonomy" id="74649"/>
    <lineage>
        <taxon>Eukaryota</taxon>
        <taxon>Viridiplantae</taxon>
        <taxon>Streptophyta</taxon>
        <taxon>Embryophyta</taxon>
        <taxon>Tracheophyta</taxon>
        <taxon>Spermatophyta</taxon>
        <taxon>Magnoliopsida</taxon>
        <taxon>eudicotyledons</taxon>
        <taxon>Gunneridae</taxon>
        <taxon>Pentapetalae</taxon>
        <taxon>rosids</taxon>
        <taxon>fabids</taxon>
        <taxon>Rosales</taxon>
        <taxon>Rosaceae</taxon>
        <taxon>Rosoideae</taxon>
        <taxon>Rosoideae incertae sedis</taxon>
        <taxon>Rosa</taxon>
    </lineage>
</organism>
<dbReference type="FunFam" id="1.10.630.10:FF:000011">
    <property type="entry name" value="Cytochrome P450 83B1"/>
    <property type="match status" value="1"/>
</dbReference>
<evidence type="ECO:0000256" key="1">
    <source>
        <dbReference type="ARBA" id="ARBA00001971"/>
    </source>
</evidence>
<dbReference type="InterPro" id="IPR001128">
    <property type="entry name" value="Cyt_P450"/>
</dbReference>
<dbReference type="Gene3D" id="1.10.630.10">
    <property type="entry name" value="Cytochrome P450"/>
    <property type="match status" value="1"/>
</dbReference>
<dbReference type="PANTHER" id="PTHR47943">
    <property type="entry name" value="CYTOCHROME P450 93A3-LIKE"/>
    <property type="match status" value="1"/>
</dbReference>
<evidence type="ECO:0000256" key="8">
    <source>
        <dbReference type="ARBA" id="ARBA00023033"/>
    </source>
</evidence>
<dbReference type="CDD" id="cd11072">
    <property type="entry name" value="CYP71-like"/>
    <property type="match status" value="1"/>
</dbReference>
<sequence length="547" mass="61519">MPQKSTQNLTADTCTDTRLLIYKYLSSFTCFPKEKIYLVSTDTMSPSTITILLLFVALIWFLIAAAFSKPKHKKLPPGPLALPVIGHLHMLGNLPHRSLQHLAKKYGPIMSIRLGNVPTILVSSPKAAELFLKTHDANFASRPTVQASEHLAYGTMGLAFAKYGPYWRHVRKLCTLELLCPSKAEAFAPLRREEIELLVQSLKKAGEGGEVVDVSDKIYGVGEDITYRMILGCTRDDARFGLKEIVHEVSLLTGAFNVADFVPCLGPFDFQGLTKRLKKVSKTINQLLEKIIDEHEQVANTKSGKQGHEDFVDVLLALTNRPLNQNDEQVHFFDRTNVKAILLDLITAAFDTSATSIVWSLAELLRHPRIMKNLQEEIQSVVGMDRMVEESDLPKLDYLSMVVKESFRLHPVAPLLVPHESIEDITIDGYDIPKKSRIIVNIWSIGRDPNVWSENVEEFYPERFMNNNIDLRGHNFQLIPFGSGRRGCPGMQLGLTTVRLVLAQLVHCFNWELPNGLLPQDLDMSEDFGLSLSKAKHLLAKPTYRLT</sequence>
<evidence type="ECO:0000256" key="5">
    <source>
        <dbReference type="ARBA" id="ARBA00022723"/>
    </source>
</evidence>
<dbReference type="PROSITE" id="PS00086">
    <property type="entry name" value="CYTOCHROME_P450"/>
    <property type="match status" value="1"/>
</dbReference>
<keyword evidence="4 10" id="KW-0349">Heme</keyword>
<dbReference type="STRING" id="74649.A0A2P6P3J6"/>
<keyword evidence="9 12" id="KW-0472">Membrane</keyword>
<comment type="cofactor">
    <cofactor evidence="1 10">
        <name>heme</name>
        <dbReference type="ChEBI" id="CHEBI:30413"/>
    </cofactor>
</comment>
<dbReference type="GO" id="GO:0033772">
    <property type="term" value="F:flavonoid 3',5'-hydroxylase activity"/>
    <property type="evidence" value="ECO:0007669"/>
    <property type="project" value="UniProtKB-EC"/>
</dbReference>
<evidence type="ECO:0000256" key="2">
    <source>
        <dbReference type="ARBA" id="ARBA00004370"/>
    </source>
</evidence>
<evidence type="ECO:0000256" key="4">
    <source>
        <dbReference type="ARBA" id="ARBA00022617"/>
    </source>
</evidence>
<dbReference type="InterPro" id="IPR036396">
    <property type="entry name" value="Cyt_P450_sf"/>
</dbReference>
<evidence type="ECO:0000256" key="12">
    <source>
        <dbReference type="SAM" id="Phobius"/>
    </source>
</evidence>
<dbReference type="PRINTS" id="PR00463">
    <property type="entry name" value="EP450I"/>
</dbReference>
<comment type="subcellular location">
    <subcellularLocation>
        <location evidence="2">Membrane</location>
    </subcellularLocation>
</comment>
<evidence type="ECO:0000313" key="14">
    <source>
        <dbReference type="Proteomes" id="UP000238479"/>
    </source>
</evidence>
<evidence type="ECO:0000256" key="3">
    <source>
        <dbReference type="ARBA" id="ARBA00010617"/>
    </source>
</evidence>
<dbReference type="EC" id="1.14.14.81" evidence="13"/>
<keyword evidence="8 11" id="KW-0503">Monooxygenase</keyword>
<feature type="binding site" description="axial binding residue" evidence="10">
    <location>
        <position position="488"/>
    </location>
    <ligand>
        <name>heme</name>
        <dbReference type="ChEBI" id="CHEBI:30413"/>
    </ligand>
    <ligandPart>
        <name>Fe</name>
        <dbReference type="ChEBI" id="CHEBI:18248"/>
    </ligandPart>
</feature>
<accession>A0A2P6P3J6</accession>
<gene>
    <name evidence="13" type="ORF">RchiOBHm_Chr7g0185031</name>
</gene>
<dbReference type="GO" id="GO:0005506">
    <property type="term" value="F:iron ion binding"/>
    <property type="evidence" value="ECO:0007669"/>
    <property type="project" value="InterPro"/>
</dbReference>
<evidence type="ECO:0000256" key="6">
    <source>
        <dbReference type="ARBA" id="ARBA00023002"/>
    </source>
</evidence>
<name>A0A2P6P3J6_ROSCH</name>
<dbReference type="AlphaFoldDB" id="A0A2P6P3J6"/>
<dbReference type="PANTHER" id="PTHR47943:SF9">
    <property type="entry name" value="CYTOCHROME P450"/>
    <property type="match status" value="1"/>
</dbReference>
<dbReference type="Gramene" id="PRQ16510">
    <property type="protein sequence ID" value="PRQ16510"/>
    <property type="gene ID" value="RchiOBHm_Chr7g0185031"/>
</dbReference>
<keyword evidence="7 10" id="KW-0408">Iron</keyword>
<dbReference type="GO" id="GO:0020037">
    <property type="term" value="F:heme binding"/>
    <property type="evidence" value="ECO:0007669"/>
    <property type="project" value="InterPro"/>
</dbReference>
<dbReference type="Pfam" id="PF00067">
    <property type="entry name" value="p450"/>
    <property type="match status" value="1"/>
</dbReference>
<keyword evidence="12" id="KW-0812">Transmembrane</keyword>
<evidence type="ECO:0000256" key="9">
    <source>
        <dbReference type="ARBA" id="ARBA00023136"/>
    </source>
</evidence>
<dbReference type="InterPro" id="IPR002401">
    <property type="entry name" value="Cyt_P450_E_grp-I"/>
</dbReference>
<keyword evidence="12" id="KW-1133">Transmembrane helix</keyword>
<dbReference type="InterPro" id="IPR017972">
    <property type="entry name" value="Cyt_P450_CS"/>
</dbReference>
<evidence type="ECO:0000256" key="11">
    <source>
        <dbReference type="RuleBase" id="RU000461"/>
    </source>
</evidence>
<proteinExistence type="inferred from homology"/>
<dbReference type="OrthoDB" id="1055148at2759"/>
<dbReference type="SUPFAM" id="SSF48264">
    <property type="entry name" value="Cytochrome P450"/>
    <property type="match status" value="1"/>
</dbReference>
<keyword evidence="14" id="KW-1185">Reference proteome</keyword>
<dbReference type="Proteomes" id="UP000238479">
    <property type="component" value="Chromosome 7"/>
</dbReference>
<protein>
    <submittedName>
        <fullName evidence="13">Putative flavonoid 3',5'-hydroxylase</fullName>
        <ecNumber evidence="13">1.14.14.81</ecNumber>
    </submittedName>
</protein>
<evidence type="ECO:0000313" key="13">
    <source>
        <dbReference type="EMBL" id="PRQ16510.1"/>
    </source>
</evidence>
<evidence type="ECO:0000256" key="10">
    <source>
        <dbReference type="PIRSR" id="PIRSR602401-1"/>
    </source>
</evidence>
<dbReference type="GO" id="GO:0016020">
    <property type="term" value="C:membrane"/>
    <property type="evidence" value="ECO:0007669"/>
    <property type="project" value="UniProtKB-SubCell"/>
</dbReference>
<keyword evidence="5 10" id="KW-0479">Metal-binding</keyword>
<dbReference type="PRINTS" id="PR00385">
    <property type="entry name" value="P450"/>
</dbReference>
<reference evidence="13 14" key="1">
    <citation type="journal article" date="2018" name="Nat. Genet.">
        <title>The Rosa genome provides new insights in the design of modern roses.</title>
        <authorList>
            <person name="Bendahmane M."/>
        </authorList>
    </citation>
    <scope>NUCLEOTIDE SEQUENCE [LARGE SCALE GENOMIC DNA]</scope>
    <source>
        <strain evidence="14">cv. Old Blush</strain>
    </source>
</reference>
<comment type="similarity">
    <text evidence="3 11">Belongs to the cytochrome P450 family.</text>
</comment>
<comment type="caution">
    <text evidence="13">The sequence shown here is derived from an EMBL/GenBank/DDBJ whole genome shotgun (WGS) entry which is preliminary data.</text>
</comment>
<feature type="transmembrane region" description="Helical" evidence="12">
    <location>
        <begin position="47"/>
        <end position="67"/>
    </location>
</feature>
<dbReference type="OMA" id="ENMIKYV"/>
<dbReference type="EMBL" id="PDCK01000045">
    <property type="protein sequence ID" value="PRQ16510.1"/>
    <property type="molecule type" value="Genomic_DNA"/>
</dbReference>
<keyword evidence="6 11" id="KW-0560">Oxidoreductase</keyword>
<evidence type="ECO:0000256" key="7">
    <source>
        <dbReference type="ARBA" id="ARBA00023004"/>
    </source>
</evidence>